<evidence type="ECO:0000256" key="1">
    <source>
        <dbReference type="ARBA" id="ARBA00023125"/>
    </source>
</evidence>
<dbReference type="InterPro" id="IPR039420">
    <property type="entry name" value="WalR-like"/>
</dbReference>
<gene>
    <name evidence="2" type="ORF">RD2015_4080</name>
</gene>
<dbReference type="PRINTS" id="PR00038">
    <property type="entry name" value="HTHLUXR"/>
</dbReference>
<dbReference type="InterPro" id="IPR016032">
    <property type="entry name" value="Sig_transdc_resp-reg_C-effctor"/>
</dbReference>
<dbReference type="EMBL" id="CP013729">
    <property type="protein sequence ID" value="ALV08529.1"/>
    <property type="molecule type" value="Genomic_DNA"/>
</dbReference>
<accession>A0A0U2U9H1</accession>
<dbReference type="SMART" id="SM00421">
    <property type="entry name" value="HTH_LUXR"/>
    <property type="match status" value="1"/>
</dbReference>
<dbReference type="Pfam" id="PF00196">
    <property type="entry name" value="GerE"/>
    <property type="match status" value="1"/>
</dbReference>
<dbReference type="InterPro" id="IPR011006">
    <property type="entry name" value="CheY-like_superfamily"/>
</dbReference>
<dbReference type="Gene3D" id="3.40.50.2300">
    <property type="match status" value="1"/>
</dbReference>
<dbReference type="GO" id="GO:0006355">
    <property type="term" value="P:regulation of DNA-templated transcription"/>
    <property type="evidence" value="ECO:0007669"/>
    <property type="project" value="InterPro"/>
</dbReference>
<dbReference type="Proteomes" id="UP000060699">
    <property type="component" value="Chromosome"/>
</dbReference>
<organism evidence="2 3">
    <name type="scientific">Roseateles depolymerans</name>
    <dbReference type="NCBI Taxonomy" id="76731"/>
    <lineage>
        <taxon>Bacteria</taxon>
        <taxon>Pseudomonadati</taxon>
        <taxon>Pseudomonadota</taxon>
        <taxon>Betaproteobacteria</taxon>
        <taxon>Burkholderiales</taxon>
        <taxon>Sphaerotilaceae</taxon>
        <taxon>Roseateles</taxon>
    </lineage>
</organism>
<dbReference type="GO" id="GO:0003677">
    <property type="term" value="F:DNA binding"/>
    <property type="evidence" value="ECO:0007669"/>
    <property type="project" value="UniProtKB-KW"/>
</dbReference>
<evidence type="ECO:0000313" key="3">
    <source>
        <dbReference type="Proteomes" id="UP000060699"/>
    </source>
</evidence>
<dbReference type="PROSITE" id="PS00622">
    <property type="entry name" value="HTH_LUXR_1"/>
    <property type="match status" value="1"/>
</dbReference>
<dbReference type="SUPFAM" id="SSF52172">
    <property type="entry name" value="CheY-like"/>
    <property type="match status" value="1"/>
</dbReference>
<dbReference type="PANTHER" id="PTHR43214">
    <property type="entry name" value="TWO-COMPONENT RESPONSE REGULATOR"/>
    <property type="match status" value="1"/>
</dbReference>
<dbReference type="CDD" id="cd06170">
    <property type="entry name" value="LuxR_C_like"/>
    <property type="match status" value="1"/>
</dbReference>
<dbReference type="PANTHER" id="PTHR43214:SF43">
    <property type="entry name" value="TWO-COMPONENT RESPONSE REGULATOR"/>
    <property type="match status" value="1"/>
</dbReference>
<name>A0A0U2U9H1_9BURK</name>
<dbReference type="SUPFAM" id="SSF46894">
    <property type="entry name" value="C-terminal effector domain of the bipartite response regulators"/>
    <property type="match status" value="1"/>
</dbReference>
<keyword evidence="1" id="KW-0238">DNA-binding</keyword>
<reference evidence="2 3" key="1">
    <citation type="submission" date="2015-12" db="EMBL/GenBank/DDBJ databases">
        <title>Complete genome of Roseateles depolymerans KCTC 42856.</title>
        <authorList>
            <person name="Kim K.M."/>
        </authorList>
    </citation>
    <scope>NUCLEOTIDE SEQUENCE [LARGE SCALE GENOMIC DNA]</scope>
    <source>
        <strain evidence="2 3">KCTC 42856</strain>
    </source>
</reference>
<dbReference type="AlphaFoldDB" id="A0A0U2U9H1"/>
<dbReference type="STRING" id="76731.RD2015_4080"/>
<dbReference type="KEGG" id="rdp:RD2015_4080"/>
<evidence type="ECO:0000313" key="2">
    <source>
        <dbReference type="EMBL" id="ALV08529.1"/>
    </source>
</evidence>
<dbReference type="PROSITE" id="PS50043">
    <property type="entry name" value="HTH_LUXR_2"/>
    <property type="match status" value="1"/>
</dbReference>
<sequence>MLNGSSPRIQVSVKYVDPLVAAGLTTVLSQQVDMEVVEDSGEVGDPGTATRAADRPAQVIVADYARALSLAAHREAQRRHQPAHAGARPAMKVLVVTPHDREHDVRSALEAGVDGYLELGCDVGELVCGVRQLARGARYLSQMAAAHIASSMGRSTLTCRELDVLCLVARGHSNKAVANRLDISEGTVKAHMKAILGKLNANTRTEAANIALQRGLIGERATAS</sequence>
<dbReference type="InterPro" id="IPR000792">
    <property type="entry name" value="Tscrpt_reg_LuxR_C"/>
</dbReference>
<protein>
    <submittedName>
        <fullName evidence="2">LuxR family transcriptional regulator</fullName>
    </submittedName>
</protein>
<proteinExistence type="predicted"/>
<keyword evidence="3" id="KW-1185">Reference proteome</keyword>
<dbReference type="RefSeq" id="WP_058936475.1">
    <property type="nucleotide sequence ID" value="NZ_CP013729.1"/>
</dbReference>